<dbReference type="AlphaFoldDB" id="A0A518KCY1"/>
<dbReference type="EMBL" id="CP036349">
    <property type="protein sequence ID" value="QDV75645.1"/>
    <property type="molecule type" value="Genomic_DNA"/>
</dbReference>
<gene>
    <name evidence="1" type="ORF">Spa11_38650</name>
</gene>
<accession>A0A518KCY1</accession>
<dbReference type="KEGG" id="bmei:Spa11_38650"/>
<name>A0A518KCY1_9BACT</name>
<reference evidence="1 2" key="1">
    <citation type="submission" date="2019-02" db="EMBL/GenBank/DDBJ databases">
        <title>Deep-cultivation of Planctomycetes and their phenomic and genomic characterization uncovers novel biology.</title>
        <authorList>
            <person name="Wiegand S."/>
            <person name="Jogler M."/>
            <person name="Boedeker C."/>
            <person name="Pinto D."/>
            <person name="Vollmers J."/>
            <person name="Rivas-Marin E."/>
            <person name="Kohn T."/>
            <person name="Peeters S.H."/>
            <person name="Heuer A."/>
            <person name="Rast P."/>
            <person name="Oberbeckmann S."/>
            <person name="Bunk B."/>
            <person name="Jeske O."/>
            <person name="Meyerdierks A."/>
            <person name="Storesund J.E."/>
            <person name="Kallscheuer N."/>
            <person name="Luecker S."/>
            <person name="Lage O.M."/>
            <person name="Pohl T."/>
            <person name="Merkel B.J."/>
            <person name="Hornburger P."/>
            <person name="Mueller R.-W."/>
            <person name="Bruemmer F."/>
            <person name="Labrenz M."/>
            <person name="Spormann A.M."/>
            <person name="Op den Camp H."/>
            <person name="Overmann J."/>
            <person name="Amann R."/>
            <person name="Jetten M.S.M."/>
            <person name="Mascher T."/>
            <person name="Medema M.H."/>
            <person name="Devos D.P."/>
            <person name="Kaster A.-K."/>
            <person name="Ovreas L."/>
            <person name="Rohde M."/>
            <person name="Galperin M.Y."/>
            <person name="Jogler C."/>
        </authorList>
    </citation>
    <scope>NUCLEOTIDE SEQUENCE [LARGE SCALE GENOMIC DNA]</scope>
    <source>
        <strain evidence="1 2">Spa11</strain>
    </source>
</reference>
<organism evidence="1 2">
    <name type="scientific">Botrimarina mediterranea</name>
    <dbReference type="NCBI Taxonomy" id="2528022"/>
    <lineage>
        <taxon>Bacteria</taxon>
        <taxon>Pseudomonadati</taxon>
        <taxon>Planctomycetota</taxon>
        <taxon>Planctomycetia</taxon>
        <taxon>Pirellulales</taxon>
        <taxon>Lacipirellulaceae</taxon>
        <taxon>Botrimarina</taxon>
    </lineage>
</organism>
<sequence>MAANAFSADVRLTLRLSDQDVSIAQVGPDFFHVAHDYGVIPPQEGILILQVDDYRSETPIRMLNAIDGDYCEVKYERIGEDIESIARSSF</sequence>
<evidence type="ECO:0000313" key="2">
    <source>
        <dbReference type="Proteomes" id="UP000316426"/>
    </source>
</evidence>
<evidence type="ECO:0000313" key="1">
    <source>
        <dbReference type="EMBL" id="QDV75645.1"/>
    </source>
</evidence>
<protein>
    <submittedName>
        <fullName evidence="1">Uncharacterized protein</fullName>
    </submittedName>
</protein>
<proteinExistence type="predicted"/>
<keyword evidence="2" id="KW-1185">Reference proteome</keyword>
<dbReference type="Proteomes" id="UP000316426">
    <property type="component" value="Chromosome"/>
</dbReference>